<gene>
    <name evidence="2" type="ORF">EDD62_1462</name>
</gene>
<dbReference type="OrthoDB" id="110250at2"/>
<accession>A0A3N5BZ86</accession>
<dbReference type="PANTHER" id="PTHR40031">
    <property type="entry name" value="HYPOTHETICAL MEMBRANE SPANNING PROTEIN"/>
    <property type="match status" value="1"/>
</dbReference>
<name>A0A3N5BZ86_9BACL</name>
<protein>
    <submittedName>
        <fullName evidence="2">Inner membrane protein</fullName>
    </submittedName>
</protein>
<organism evidence="2 3">
    <name type="scientific">Abyssicoccus albus</name>
    <dbReference type="NCBI Taxonomy" id="1817405"/>
    <lineage>
        <taxon>Bacteria</taxon>
        <taxon>Bacillati</taxon>
        <taxon>Bacillota</taxon>
        <taxon>Bacilli</taxon>
        <taxon>Bacillales</taxon>
        <taxon>Abyssicoccaceae</taxon>
    </lineage>
</organism>
<sequence length="322" mass="38297">MDTLTHTCMGVGLVAFGTIDPSIQSTSLPFIITAITASQIPDIDTVLKLTGNANYITHHRGFTHSLPMQLIWPILITALIYLIFKDINILHYYLFAQLGVSLHIFVDIFNAYGTQALRPFSNQWIQLAVINTIDYFILFMHGIGFILWYFIGHGFIIFTIIYIILILYYISRFYYQYTIKKYIHHFIDSETIEQYFIAPTMRYKVWRIAIRTSEYDYVGRAHGLTINFYDKFKRKEPFNFEKYPEIKHDKNVRAFIHFSPFYRYEWDYARNELRFIDLRYLEKGHYPFVAIVKYDDQFNVPSSYTGWVFSEDKLQQKVPIQN</sequence>
<dbReference type="AlphaFoldDB" id="A0A3N5BZ86"/>
<keyword evidence="1" id="KW-0812">Transmembrane</keyword>
<keyword evidence="1" id="KW-1133">Transmembrane helix</keyword>
<keyword evidence="1" id="KW-0472">Membrane</keyword>
<dbReference type="RefSeq" id="WP_123808147.1">
    <property type="nucleotide sequence ID" value="NZ_RKRK01000004.1"/>
</dbReference>
<keyword evidence="3" id="KW-1185">Reference proteome</keyword>
<dbReference type="InterPro" id="IPR053170">
    <property type="entry name" value="Transcription_regulator"/>
</dbReference>
<dbReference type="PANTHER" id="PTHR40031:SF1">
    <property type="entry name" value="MEMBRANE-BOUND METAL-DEPENDENT HYDROLASE"/>
    <property type="match status" value="1"/>
</dbReference>
<evidence type="ECO:0000256" key="1">
    <source>
        <dbReference type="SAM" id="Phobius"/>
    </source>
</evidence>
<dbReference type="EMBL" id="RKRK01000004">
    <property type="protein sequence ID" value="RPF55138.1"/>
    <property type="molecule type" value="Genomic_DNA"/>
</dbReference>
<dbReference type="Proteomes" id="UP000277108">
    <property type="component" value="Unassembled WGS sequence"/>
</dbReference>
<reference evidence="2 3" key="1">
    <citation type="submission" date="2018-11" db="EMBL/GenBank/DDBJ databases">
        <title>Genomic Encyclopedia of Type Strains, Phase IV (KMG-IV): sequencing the most valuable type-strain genomes for metagenomic binning, comparative biology and taxonomic classification.</title>
        <authorList>
            <person name="Goeker M."/>
        </authorList>
    </citation>
    <scope>NUCLEOTIDE SEQUENCE [LARGE SCALE GENOMIC DNA]</scope>
    <source>
        <strain evidence="2 3">DSM 29158</strain>
    </source>
</reference>
<feature type="transmembrane region" description="Helical" evidence="1">
    <location>
        <begin position="90"/>
        <end position="112"/>
    </location>
</feature>
<evidence type="ECO:0000313" key="2">
    <source>
        <dbReference type="EMBL" id="RPF55138.1"/>
    </source>
</evidence>
<evidence type="ECO:0000313" key="3">
    <source>
        <dbReference type="Proteomes" id="UP000277108"/>
    </source>
</evidence>
<proteinExistence type="predicted"/>
<feature type="transmembrane region" description="Helical" evidence="1">
    <location>
        <begin position="155"/>
        <end position="175"/>
    </location>
</feature>
<dbReference type="Pfam" id="PF04307">
    <property type="entry name" value="YdjM"/>
    <property type="match status" value="1"/>
</dbReference>
<feature type="transmembrane region" description="Helical" evidence="1">
    <location>
        <begin position="66"/>
        <end position="84"/>
    </location>
</feature>
<feature type="transmembrane region" description="Helical" evidence="1">
    <location>
        <begin position="124"/>
        <end position="149"/>
    </location>
</feature>
<comment type="caution">
    <text evidence="2">The sequence shown here is derived from an EMBL/GenBank/DDBJ whole genome shotgun (WGS) entry which is preliminary data.</text>
</comment>
<dbReference type="InterPro" id="IPR007404">
    <property type="entry name" value="YdjM-like"/>
</dbReference>